<evidence type="ECO:0008006" key="5">
    <source>
        <dbReference type="Google" id="ProtNLM"/>
    </source>
</evidence>
<feature type="coiled-coil region" evidence="2">
    <location>
        <begin position="250"/>
        <end position="277"/>
    </location>
</feature>
<reference evidence="4" key="1">
    <citation type="journal article" date="2019" name="Gigascience">
        <title>De novo genome assembly of the endangered Acer yangbiense, a plant species with extremely small populations endemic to Yunnan Province, China.</title>
        <authorList>
            <person name="Yang J."/>
            <person name="Wariss H.M."/>
            <person name="Tao L."/>
            <person name="Zhang R."/>
            <person name="Yun Q."/>
            <person name="Hollingsworth P."/>
            <person name="Dao Z."/>
            <person name="Luo G."/>
            <person name="Guo H."/>
            <person name="Ma Y."/>
            <person name="Sun W."/>
        </authorList>
    </citation>
    <scope>NUCLEOTIDE SEQUENCE [LARGE SCALE GENOMIC DNA]</scope>
    <source>
        <strain evidence="4">cv. br00</strain>
    </source>
</reference>
<dbReference type="PANTHER" id="PTHR12832">
    <property type="entry name" value="TESTIS-SPECIFIC PROTEIN PBS13 T-COMPLEX 11"/>
    <property type="match status" value="1"/>
</dbReference>
<comment type="similarity">
    <text evidence="1">Belongs to the TCP11 family.</text>
</comment>
<accession>A0A5N5KI03</accession>
<keyword evidence="4" id="KW-1185">Reference proteome</keyword>
<dbReference type="GO" id="GO:0007165">
    <property type="term" value="P:signal transduction"/>
    <property type="evidence" value="ECO:0007669"/>
    <property type="project" value="TreeGrafter"/>
</dbReference>
<keyword evidence="2" id="KW-0175">Coiled coil</keyword>
<dbReference type="InterPro" id="IPR008862">
    <property type="entry name" value="Tcp11"/>
</dbReference>
<organism evidence="3 4">
    <name type="scientific">Salix brachista</name>
    <dbReference type="NCBI Taxonomy" id="2182728"/>
    <lineage>
        <taxon>Eukaryota</taxon>
        <taxon>Viridiplantae</taxon>
        <taxon>Streptophyta</taxon>
        <taxon>Embryophyta</taxon>
        <taxon>Tracheophyta</taxon>
        <taxon>Spermatophyta</taxon>
        <taxon>Magnoliopsida</taxon>
        <taxon>eudicotyledons</taxon>
        <taxon>Gunneridae</taxon>
        <taxon>Pentapetalae</taxon>
        <taxon>rosids</taxon>
        <taxon>fabids</taxon>
        <taxon>Malpighiales</taxon>
        <taxon>Salicaceae</taxon>
        <taxon>Saliceae</taxon>
        <taxon>Salix</taxon>
    </lineage>
</organism>
<evidence type="ECO:0000256" key="1">
    <source>
        <dbReference type="ARBA" id="ARBA00010954"/>
    </source>
</evidence>
<dbReference type="PANTHER" id="PTHR12832:SF11">
    <property type="entry name" value="LD23868P"/>
    <property type="match status" value="1"/>
</dbReference>
<protein>
    <recommendedName>
        <fullName evidence="5">T-complex protein 11</fullName>
    </recommendedName>
</protein>
<dbReference type="EMBL" id="VDCV01000013">
    <property type="protein sequence ID" value="KAB5529898.1"/>
    <property type="molecule type" value="Genomic_DNA"/>
</dbReference>
<dbReference type="Proteomes" id="UP000326939">
    <property type="component" value="Chromosome 13"/>
</dbReference>
<evidence type="ECO:0000313" key="4">
    <source>
        <dbReference type="Proteomes" id="UP000326939"/>
    </source>
</evidence>
<evidence type="ECO:0000313" key="3">
    <source>
        <dbReference type="EMBL" id="KAB5529898.1"/>
    </source>
</evidence>
<sequence>MEELKEAEKVAGGGLALSFTVNDDEAMLNSPKVLPPRLKRRLLGESKTLPSAEEIEAKLREANLRRQRYYELLSSKARSSTSRSGLSDFLQAGEDLGHKLEARLNAAQQKRLSILTEAQMRLARLDEHRQEAKSGLETRFEKERDELGMKVESRVQQAEANRMLLLKAYGQRRAAKRERAAQSLMRKMTQEINYKESVRAEIYQKRVAAERKRLGLLEAERTKAHSRTLQVQRVAMSIYSQRETERKRIKEQLEYKLLKAKKQRAEYLRQRRNLNSQAHVNSKTMREQGEDLSIKLARCWRRFVKLRKTTLSLAKAYMSLQINQESVKSMPFVQLALCIESATTIQIVKAFVNRLESRMMLSRAVTGNLSSLSKIDHLLKHAALPSHKGPSSNATRRGAKMIKSSKLSRYPVRVLLCAFMIMGHPSEVFNRVGECEIALADSAANFIQEFELLVKIIIDGPAQTSQEITSANPSQKTFRSQLEVFDKAWCIYLNHFVAWKSKDVKLLEKDLVRAACQLELSLLQTCKLTSRNDGGVARDMKGIKKVVLEEQKLLRETVQHLRGNAGLEHMEHALADVRSRFVEAGKSGTSMASSTSDILSSFSRNSHEGSSISGFGETRDPAECIGESSDQILSLLQADDSSPVQELDPSLSKRAMNSIAHSDSVLASENELLVNEILHEHHRGLADSLNVTDEDQNSLKVKVREAMENAFWDGITESMKQDESDFSWVLKLMKEVRDELCEMSPQSWREEIVETIDVDILSQVLKSGTLDMDYLGRILEFALVTLQKLSAPANDGEIMASHDNLLKELRDISQAADISNASFSLLMIKALRFILKEIQILKTEISRARIRLVEPLIKGPAGLEYLKKAFADRYGSPTDATSLLPLTRKWMASVNTGAEQEWEEYIDSVSATINDTQVPIPTALRTGGSVLTTSKIGPPTSTTGLEEPGCTGEKADLLIRLGLMKLVIRVGGLTLEALPETLKLNLSRLRRVQSQLQKIITITTSGLVLRQTLLTEHLVTSSMDMENLVSECVKKISELLDSVEDVGILEIVDTISELLKSSGHDSNDEKLQARKEVMSSMLVKSLQAGDAIFELVSRSIYLAMKGAVLGGSGSKGRQLVETALRRVGATLLSNRVMEAAEVLVVVAMVSLSVHGEWYEELIKTL</sequence>
<evidence type="ECO:0000256" key="2">
    <source>
        <dbReference type="SAM" id="Coils"/>
    </source>
</evidence>
<dbReference type="AlphaFoldDB" id="A0A5N5KI03"/>
<comment type="caution">
    <text evidence="3">The sequence shown here is derived from an EMBL/GenBank/DDBJ whole genome shotgun (WGS) entry which is preliminary data.</text>
</comment>
<proteinExistence type="inferred from homology"/>
<dbReference type="Pfam" id="PF05794">
    <property type="entry name" value="Tcp11"/>
    <property type="match status" value="1"/>
</dbReference>
<gene>
    <name evidence="3" type="ORF">DKX38_019979</name>
</gene>
<name>A0A5N5KI03_9ROSI</name>